<reference evidence="1" key="1">
    <citation type="submission" date="2022-09" db="EMBL/GenBank/DDBJ databases">
        <title>Culturomic study of gut microbiota in children with autism spectrum disorder.</title>
        <authorList>
            <person name="Efimov B.A."/>
            <person name="Chaplin A.V."/>
            <person name="Sokolova S.R."/>
            <person name="Pikina A.P."/>
            <person name="Korzhanova M."/>
            <person name="Belova V."/>
            <person name="Korostin D."/>
        </authorList>
    </citation>
    <scope>NUCLEOTIDE SEQUENCE</scope>
    <source>
        <strain evidence="1">ASD5510</strain>
    </source>
</reference>
<comment type="caution">
    <text evidence="1">The sequence shown here is derived from an EMBL/GenBank/DDBJ whole genome shotgun (WGS) entry which is preliminary data.</text>
</comment>
<evidence type="ECO:0000313" key="2">
    <source>
        <dbReference type="Proteomes" id="UP001065549"/>
    </source>
</evidence>
<dbReference type="InterPro" id="IPR054648">
    <property type="entry name" value="TudS-rel"/>
</dbReference>
<organism evidence="1 2">
    <name type="scientific">Hominibacterium faecale</name>
    <dbReference type="NCBI Taxonomy" id="2839743"/>
    <lineage>
        <taxon>Bacteria</taxon>
        <taxon>Bacillati</taxon>
        <taxon>Bacillota</taxon>
        <taxon>Clostridia</taxon>
        <taxon>Peptostreptococcales</taxon>
        <taxon>Anaerovoracaceae</taxon>
        <taxon>Hominibacterium</taxon>
    </lineage>
</organism>
<dbReference type="EMBL" id="JAOSHN010000002">
    <property type="protein sequence ID" value="MCU7377728.1"/>
    <property type="molecule type" value="Genomic_DNA"/>
</dbReference>
<evidence type="ECO:0000313" key="1">
    <source>
        <dbReference type="EMBL" id="MCU7377728.1"/>
    </source>
</evidence>
<dbReference type="RefSeq" id="WP_148394891.1">
    <property type="nucleotide sequence ID" value="NZ_JAJAGH010000003.1"/>
</dbReference>
<gene>
    <name evidence="1" type="ORF">OBO34_05085</name>
</gene>
<dbReference type="NCBIfam" id="NF045597">
    <property type="entry name" value="TudS_rel_CD3072"/>
    <property type="match status" value="1"/>
</dbReference>
<accession>A0A9J6QJR2</accession>
<proteinExistence type="predicted"/>
<protein>
    <submittedName>
        <fullName evidence="1">2-thiouracil desulfurase family protein</fullName>
    </submittedName>
</protein>
<dbReference type="AlphaFoldDB" id="A0A9J6QJR2"/>
<keyword evidence="2" id="KW-1185">Reference proteome</keyword>
<name>A0A9J6QJR2_9FIRM</name>
<dbReference type="Proteomes" id="UP001065549">
    <property type="component" value="Unassembled WGS sequence"/>
</dbReference>
<sequence>MDRKEDARSKKIIFVSSCLLNTNNKVLGLARYPGMCKEVFDTLHKYGLGINQMQCPETLYLGIKRWWATKNLYDNHGFRSFCRELAEQAVTYMEEYERAGYETVGVLSCDGSPTCGVDITSWDDRWGASPVDLSYNDAIVEGSGVYIEELKKAIQARGLKMPPFYGLALDDESVDMNQILSDYEAFIKSICE</sequence>